<evidence type="ECO:0000256" key="5">
    <source>
        <dbReference type="ARBA" id="ARBA00022781"/>
    </source>
</evidence>
<evidence type="ECO:0000256" key="14">
    <source>
        <dbReference type="SAM" id="Coils"/>
    </source>
</evidence>
<comment type="function">
    <text evidence="10 12">F(1)F(0) ATP synthase produces ATP from ADP in the presence of a proton or sodium gradient. F-type ATPases consist of two structural domains, F(1) containing the extramembraneous catalytic core and F(0) containing the membrane proton channel, linked together by a central stalk and a peripheral stalk. During catalysis, ATP synthesis in the catalytic domain of F(1) is coupled via a rotary mechanism of the central stalk subunits to proton translocation.</text>
</comment>
<evidence type="ECO:0000256" key="11">
    <source>
        <dbReference type="ARBA" id="ARBA00037847"/>
    </source>
</evidence>
<keyword evidence="16" id="KW-1185">Reference proteome</keyword>
<keyword evidence="12" id="KW-1003">Cell membrane</keyword>
<dbReference type="EMBL" id="JBEPMJ010000016">
    <property type="protein sequence ID" value="MET3750958.1"/>
    <property type="molecule type" value="Genomic_DNA"/>
</dbReference>
<organism evidence="15 16">
    <name type="scientific">Blautia caecimuris</name>
    <dbReference type="NCBI Taxonomy" id="1796615"/>
    <lineage>
        <taxon>Bacteria</taxon>
        <taxon>Bacillati</taxon>
        <taxon>Bacillota</taxon>
        <taxon>Clostridia</taxon>
        <taxon>Lachnospirales</taxon>
        <taxon>Lachnospiraceae</taxon>
        <taxon>Blautia</taxon>
    </lineage>
</organism>
<dbReference type="InterPro" id="IPR050059">
    <property type="entry name" value="ATP_synthase_B_chain"/>
</dbReference>
<keyword evidence="14" id="KW-0175">Coiled coil</keyword>
<dbReference type="Proteomes" id="UP001549106">
    <property type="component" value="Unassembled WGS sequence"/>
</dbReference>
<keyword evidence="8 12" id="KW-0472">Membrane</keyword>
<comment type="function">
    <text evidence="12">Component of the F(0) channel, it forms part of the peripheral stalk, linking F(1) to F(0).</text>
</comment>
<dbReference type="PANTHER" id="PTHR33445">
    <property type="entry name" value="ATP SYNTHASE SUBUNIT B', CHLOROPLASTIC"/>
    <property type="match status" value="1"/>
</dbReference>
<evidence type="ECO:0000256" key="7">
    <source>
        <dbReference type="ARBA" id="ARBA00023065"/>
    </source>
</evidence>
<protein>
    <recommendedName>
        <fullName evidence="12">ATP synthase subunit b</fullName>
    </recommendedName>
    <alternativeName>
        <fullName evidence="12">ATP synthase F(0) sector subunit b</fullName>
    </alternativeName>
    <alternativeName>
        <fullName evidence="12">ATPase subunit I</fullName>
    </alternativeName>
    <alternativeName>
        <fullName evidence="12">F-type ATPase subunit b</fullName>
        <shortName evidence="12">F-ATPase subunit b</shortName>
    </alternativeName>
</protein>
<evidence type="ECO:0000256" key="12">
    <source>
        <dbReference type="HAMAP-Rule" id="MF_01398"/>
    </source>
</evidence>
<keyword evidence="5 12" id="KW-0375">Hydrogen ion transport</keyword>
<dbReference type="Pfam" id="PF00430">
    <property type="entry name" value="ATP-synt_B"/>
    <property type="match status" value="1"/>
</dbReference>
<evidence type="ECO:0000256" key="10">
    <source>
        <dbReference type="ARBA" id="ARBA00025198"/>
    </source>
</evidence>
<gene>
    <name evidence="12" type="primary">atpF</name>
    <name evidence="15" type="ORF">ABID24_002212</name>
</gene>
<sequence length="166" mass="18901">MIQINLNLVFTIINLLVLYILMKKFLFGPVIRIMDQRKEMIDQQFEEAKKTEDRANQLQKQYENALKSAKEESYQIVEQAKLEAKAQAERTAEEARVQADQLFAKAQADIASEREYAMRQMQGEIGKLAMEAAARIVGSQAGEEQDLSMYDQFIEKAGDPDDNGSC</sequence>
<dbReference type="RefSeq" id="WP_147599825.1">
    <property type="nucleotide sequence ID" value="NZ_BAABXP010000009.1"/>
</dbReference>
<evidence type="ECO:0000313" key="16">
    <source>
        <dbReference type="Proteomes" id="UP001549106"/>
    </source>
</evidence>
<evidence type="ECO:0000256" key="8">
    <source>
        <dbReference type="ARBA" id="ARBA00023136"/>
    </source>
</evidence>
<dbReference type="Gene3D" id="6.10.250.1580">
    <property type="match status" value="1"/>
</dbReference>
<keyword evidence="9 12" id="KW-0066">ATP synthesis</keyword>
<name>A0ABV2M6A8_9FIRM</name>
<keyword evidence="4 12" id="KW-0812">Transmembrane</keyword>
<evidence type="ECO:0000256" key="6">
    <source>
        <dbReference type="ARBA" id="ARBA00022989"/>
    </source>
</evidence>
<evidence type="ECO:0000256" key="3">
    <source>
        <dbReference type="ARBA" id="ARBA00022547"/>
    </source>
</evidence>
<dbReference type="CDD" id="cd06503">
    <property type="entry name" value="ATP-synt_Fo_b"/>
    <property type="match status" value="1"/>
</dbReference>
<evidence type="ECO:0000256" key="2">
    <source>
        <dbReference type="ARBA" id="ARBA00022448"/>
    </source>
</evidence>
<keyword evidence="7 12" id="KW-0406">Ion transport</keyword>
<dbReference type="PANTHER" id="PTHR33445:SF2">
    <property type="entry name" value="ATP SYNTHASE SUBUNIT B', CHLOROPLASTIC"/>
    <property type="match status" value="1"/>
</dbReference>
<feature type="coiled-coil region" evidence="14">
    <location>
        <begin position="41"/>
        <end position="105"/>
    </location>
</feature>
<comment type="subunit">
    <text evidence="12">F-type ATPases have 2 components, F(1) - the catalytic core - and F(0) - the membrane proton channel. F(1) has five subunits: alpha(3), beta(3), gamma(1), delta(1), epsilon(1). F(0) has three main subunits: a(1), b(2) and c(10-14). The alpha and beta chains form an alternating ring which encloses part of the gamma chain. F(1) is attached to F(0) by a central stalk formed by the gamma and epsilon chains, while a peripheral stalk is formed by the delta and b chains.</text>
</comment>
<dbReference type="SUPFAM" id="SSF81573">
    <property type="entry name" value="F1F0 ATP synthase subunit B, membrane domain"/>
    <property type="match status" value="1"/>
</dbReference>
<evidence type="ECO:0000256" key="9">
    <source>
        <dbReference type="ARBA" id="ARBA00023310"/>
    </source>
</evidence>
<dbReference type="InterPro" id="IPR002146">
    <property type="entry name" value="ATP_synth_b/b'su_bac/chlpt"/>
</dbReference>
<evidence type="ECO:0000256" key="1">
    <source>
        <dbReference type="ARBA" id="ARBA00005513"/>
    </source>
</evidence>
<keyword evidence="2 12" id="KW-0813">Transport</keyword>
<evidence type="ECO:0000256" key="4">
    <source>
        <dbReference type="ARBA" id="ARBA00022692"/>
    </source>
</evidence>
<dbReference type="NCBIfam" id="TIGR01144">
    <property type="entry name" value="ATP_synt_b"/>
    <property type="match status" value="1"/>
</dbReference>
<keyword evidence="6 12" id="KW-1133">Transmembrane helix</keyword>
<dbReference type="InterPro" id="IPR028987">
    <property type="entry name" value="ATP_synth_B-like_membr_sf"/>
</dbReference>
<proteinExistence type="inferred from homology"/>
<feature type="transmembrane region" description="Helical" evidence="12">
    <location>
        <begin position="6"/>
        <end position="27"/>
    </location>
</feature>
<evidence type="ECO:0000313" key="15">
    <source>
        <dbReference type="EMBL" id="MET3750958.1"/>
    </source>
</evidence>
<evidence type="ECO:0000256" key="13">
    <source>
        <dbReference type="RuleBase" id="RU003848"/>
    </source>
</evidence>
<comment type="similarity">
    <text evidence="1 12 13">Belongs to the ATPase B chain family.</text>
</comment>
<keyword evidence="3 12" id="KW-0138">CF(0)</keyword>
<dbReference type="HAMAP" id="MF_01398">
    <property type="entry name" value="ATP_synth_b_bprime"/>
    <property type="match status" value="1"/>
</dbReference>
<dbReference type="InterPro" id="IPR005864">
    <property type="entry name" value="ATP_synth_F0_bsu_bac"/>
</dbReference>
<reference evidence="15 16" key="1">
    <citation type="submission" date="2024-06" db="EMBL/GenBank/DDBJ databases">
        <title>Genomic Encyclopedia of Type Strains, Phase IV (KMG-IV): sequencing the most valuable type-strain genomes for metagenomic binning, comparative biology and taxonomic classification.</title>
        <authorList>
            <person name="Goeker M."/>
        </authorList>
    </citation>
    <scope>NUCLEOTIDE SEQUENCE [LARGE SCALE GENOMIC DNA]</scope>
    <source>
        <strain evidence="15 16">DSM 29492</strain>
    </source>
</reference>
<comment type="subcellular location">
    <subcellularLocation>
        <location evidence="12">Cell membrane</location>
        <topology evidence="12">Single-pass membrane protein</topology>
    </subcellularLocation>
    <subcellularLocation>
        <location evidence="11">Endomembrane system</location>
        <topology evidence="11">Single-pass membrane protein</topology>
    </subcellularLocation>
</comment>
<accession>A0ABV2M6A8</accession>
<comment type="caution">
    <text evidence="15">The sequence shown here is derived from an EMBL/GenBank/DDBJ whole genome shotgun (WGS) entry which is preliminary data.</text>
</comment>